<evidence type="ECO:0000256" key="5">
    <source>
        <dbReference type="SAM" id="SignalP"/>
    </source>
</evidence>
<dbReference type="SUPFAM" id="SSF48403">
    <property type="entry name" value="Ankyrin repeat"/>
    <property type="match status" value="1"/>
</dbReference>
<dbReference type="SMART" id="SM00248">
    <property type="entry name" value="ANK"/>
    <property type="match status" value="4"/>
</dbReference>
<reference evidence="6 7" key="1">
    <citation type="submission" date="2018-07" db="EMBL/GenBank/DDBJ databases">
        <title>Genomic Encyclopedia of Type Strains, Phase III (KMG-III): the genomes of soil and plant-associated and newly described type strains.</title>
        <authorList>
            <person name="Whitman W."/>
        </authorList>
    </citation>
    <scope>NUCLEOTIDE SEQUENCE [LARGE SCALE GENOMIC DNA]</scope>
    <source>
        <strain evidence="6 7">CECT 7287</strain>
    </source>
</reference>
<dbReference type="PROSITE" id="PS50088">
    <property type="entry name" value="ANK_REPEAT"/>
    <property type="match status" value="1"/>
</dbReference>
<accession>A0A3D9IP07</accession>
<keyword evidence="1" id="KW-0677">Repeat</keyword>
<dbReference type="PANTHER" id="PTHR24171">
    <property type="entry name" value="ANKYRIN REPEAT DOMAIN-CONTAINING PROTEIN 39-RELATED"/>
    <property type="match status" value="1"/>
</dbReference>
<evidence type="ECO:0000256" key="1">
    <source>
        <dbReference type="ARBA" id="ARBA00022737"/>
    </source>
</evidence>
<dbReference type="Pfam" id="PF12796">
    <property type="entry name" value="Ank_2"/>
    <property type="match status" value="1"/>
</dbReference>
<keyword evidence="2 3" id="KW-0040">ANK repeat</keyword>
<dbReference type="InterPro" id="IPR036770">
    <property type="entry name" value="Ankyrin_rpt-contain_sf"/>
</dbReference>
<feature type="compositionally biased region" description="Polar residues" evidence="4">
    <location>
        <begin position="138"/>
        <end position="148"/>
    </location>
</feature>
<keyword evidence="5" id="KW-0732">Signal</keyword>
<dbReference type="PROSITE" id="PS50297">
    <property type="entry name" value="ANK_REP_REGION"/>
    <property type="match status" value="1"/>
</dbReference>
<feature type="signal peptide" evidence="5">
    <location>
        <begin position="1"/>
        <end position="23"/>
    </location>
</feature>
<evidence type="ECO:0000256" key="3">
    <source>
        <dbReference type="PROSITE-ProRule" id="PRU00023"/>
    </source>
</evidence>
<name>A0A3D9IP07_9BACL</name>
<keyword evidence="7" id="KW-1185">Reference proteome</keyword>
<sequence>MRKLWGVAWIALMLAFVGCSSGAQQERSVQSDSLFKLSTAILANDWEETVGYDRMLVLVRGILKDWRDQGQEVYSVSADTDEEAELWTQLVLMYFSSKEGRDSTLLEAMEFFRANQEKLKEPATASTEKDVEPATEGNPVSGNKQTAKTDGEQALGDAIFEGDIEEVGRLLQQGADPNANDAYDIPMLLAAIYRADMPSDMPDPELLQAGRQKSLKIVELLLAHGADPNARNPEGDHALVAASSLLPDACVPLLEAGADPNATDRFGNSALYYAVDDPRLFKQLLKHGVNPDTVNNEGATVYDRVRERNAVDTAGLIGMELEEQELTPPSEDASIVFHYVKNGLTPAKALTAFGKKPYKFTDELDGSEVWAYAYAQSGLKQPVNAAAVGQEDLAAGEASLMLYLHWTKDRNMAYCMISVPGPDHNVYGYTVLPGDRKAIGSIVFVIEP</sequence>
<feature type="compositionally biased region" description="Basic and acidic residues" evidence="4">
    <location>
        <begin position="119"/>
        <end position="132"/>
    </location>
</feature>
<dbReference type="InterPro" id="IPR002110">
    <property type="entry name" value="Ankyrin_rpt"/>
</dbReference>
<gene>
    <name evidence="6" type="ORF">DFP98_12518</name>
</gene>
<dbReference type="RefSeq" id="WP_181917954.1">
    <property type="nucleotide sequence ID" value="NZ_QRDZ01000025.1"/>
</dbReference>
<protein>
    <submittedName>
        <fullName evidence="6">Ankyrin repeat protein</fullName>
    </submittedName>
</protein>
<dbReference type="Proteomes" id="UP000256977">
    <property type="component" value="Unassembled WGS sequence"/>
</dbReference>
<dbReference type="PROSITE" id="PS51257">
    <property type="entry name" value="PROKAR_LIPOPROTEIN"/>
    <property type="match status" value="1"/>
</dbReference>
<evidence type="ECO:0000313" key="7">
    <source>
        <dbReference type="Proteomes" id="UP000256977"/>
    </source>
</evidence>
<evidence type="ECO:0000256" key="2">
    <source>
        <dbReference type="ARBA" id="ARBA00023043"/>
    </source>
</evidence>
<dbReference type="EMBL" id="QRDZ01000025">
    <property type="protein sequence ID" value="RED63471.1"/>
    <property type="molecule type" value="Genomic_DNA"/>
</dbReference>
<dbReference type="Gene3D" id="1.25.40.20">
    <property type="entry name" value="Ankyrin repeat-containing domain"/>
    <property type="match status" value="2"/>
</dbReference>
<feature type="repeat" description="ANK" evidence="3">
    <location>
        <begin position="150"/>
        <end position="182"/>
    </location>
</feature>
<evidence type="ECO:0000313" key="6">
    <source>
        <dbReference type="EMBL" id="RED63471.1"/>
    </source>
</evidence>
<organism evidence="6 7">
    <name type="scientific">Cohnella phaseoli</name>
    <dbReference type="NCBI Taxonomy" id="456490"/>
    <lineage>
        <taxon>Bacteria</taxon>
        <taxon>Bacillati</taxon>
        <taxon>Bacillota</taxon>
        <taxon>Bacilli</taxon>
        <taxon>Bacillales</taxon>
        <taxon>Paenibacillaceae</taxon>
        <taxon>Cohnella</taxon>
    </lineage>
</organism>
<proteinExistence type="predicted"/>
<evidence type="ECO:0000256" key="4">
    <source>
        <dbReference type="SAM" id="MobiDB-lite"/>
    </source>
</evidence>
<feature type="chain" id="PRO_5039003885" evidence="5">
    <location>
        <begin position="24"/>
        <end position="448"/>
    </location>
</feature>
<feature type="region of interest" description="Disordered" evidence="4">
    <location>
        <begin position="119"/>
        <end position="149"/>
    </location>
</feature>
<dbReference type="AlphaFoldDB" id="A0A3D9IP07"/>
<comment type="caution">
    <text evidence="6">The sequence shown here is derived from an EMBL/GenBank/DDBJ whole genome shotgun (WGS) entry which is preliminary data.</text>
</comment>